<evidence type="ECO:0000313" key="2">
    <source>
        <dbReference type="EMBL" id="KAL1114977.1"/>
    </source>
</evidence>
<proteinExistence type="predicted"/>
<evidence type="ECO:0000259" key="1">
    <source>
        <dbReference type="Pfam" id="PF00078"/>
    </source>
</evidence>
<accession>A0ABD0XUK8</accession>
<dbReference type="GO" id="GO:0071897">
    <property type="term" value="P:DNA biosynthetic process"/>
    <property type="evidence" value="ECO:0007669"/>
    <property type="project" value="UniProtKB-ARBA"/>
</dbReference>
<dbReference type="PANTHER" id="PTHR24559">
    <property type="entry name" value="TRANSPOSON TY3-I GAG-POL POLYPROTEIN"/>
    <property type="match status" value="1"/>
</dbReference>
<dbReference type="AlphaFoldDB" id="A0ABD0XUK8"/>
<dbReference type="InterPro" id="IPR043128">
    <property type="entry name" value="Rev_trsase/Diguanyl_cyclase"/>
</dbReference>
<dbReference type="InterPro" id="IPR053134">
    <property type="entry name" value="RNA-dir_DNA_polymerase"/>
</dbReference>
<comment type="caution">
    <text evidence="2">The sequence shown here is derived from an EMBL/GenBank/DDBJ whole genome shotgun (WGS) entry which is preliminary data.</text>
</comment>
<evidence type="ECO:0000313" key="3">
    <source>
        <dbReference type="Proteomes" id="UP001558652"/>
    </source>
</evidence>
<dbReference type="InterPro" id="IPR043502">
    <property type="entry name" value="DNA/RNA_pol_sf"/>
</dbReference>
<dbReference type="Gene3D" id="3.30.70.270">
    <property type="match status" value="1"/>
</dbReference>
<gene>
    <name evidence="2" type="ORF">AAG570_007800</name>
</gene>
<keyword evidence="3" id="KW-1185">Reference proteome</keyword>
<protein>
    <recommendedName>
        <fullName evidence="1">Reverse transcriptase domain-containing protein</fullName>
    </recommendedName>
</protein>
<dbReference type="CDD" id="cd01647">
    <property type="entry name" value="RT_LTR"/>
    <property type="match status" value="1"/>
</dbReference>
<dbReference type="EMBL" id="JBFDAA010000021">
    <property type="protein sequence ID" value="KAL1114977.1"/>
    <property type="molecule type" value="Genomic_DNA"/>
</dbReference>
<organism evidence="2 3">
    <name type="scientific">Ranatra chinensis</name>
    <dbReference type="NCBI Taxonomy" id="642074"/>
    <lineage>
        <taxon>Eukaryota</taxon>
        <taxon>Metazoa</taxon>
        <taxon>Ecdysozoa</taxon>
        <taxon>Arthropoda</taxon>
        <taxon>Hexapoda</taxon>
        <taxon>Insecta</taxon>
        <taxon>Pterygota</taxon>
        <taxon>Neoptera</taxon>
        <taxon>Paraneoptera</taxon>
        <taxon>Hemiptera</taxon>
        <taxon>Heteroptera</taxon>
        <taxon>Panheteroptera</taxon>
        <taxon>Nepomorpha</taxon>
        <taxon>Nepidae</taxon>
        <taxon>Ranatrinae</taxon>
        <taxon>Ranatra</taxon>
    </lineage>
</organism>
<dbReference type="PANTHER" id="PTHR24559:SF435">
    <property type="entry name" value="RIBONUCLEASE H"/>
    <property type="match status" value="1"/>
</dbReference>
<dbReference type="Proteomes" id="UP001558652">
    <property type="component" value="Unassembled WGS sequence"/>
</dbReference>
<dbReference type="InterPro" id="IPR000477">
    <property type="entry name" value="RT_dom"/>
</dbReference>
<name>A0ABD0XUK8_9HEMI</name>
<dbReference type="Pfam" id="PF00078">
    <property type="entry name" value="RVT_1"/>
    <property type="match status" value="1"/>
</dbReference>
<dbReference type="SUPFAM" id="SSF56672">
    <property type="entry name" value="DNA/RNA polymerases"/>
    <property type="match status" value="1"/>
</dbReference>
<reference evidence="2 3" key="1">
    <citation type="submission" date="2024-07" db="EMBL/GenBank/DDBJ databases">
        <title>Chromosome-level genome assembly of the water stick insect Ranatra chinensis (Heteroptera: Nepidae).</title>
        <authorList>
            <person name="Liu X."/>
        </authorList>
    </citation>
    <scope>NUCLEOTIDE SEQUENCE [LARGE SCALE GENOMIC DNA]</scope>
    <source>
        <strain evidence="2">Cailab_2021Rc</strain>
        <tissue evidence="2">Muscle</tissue>
    </source>
</reference>
<dbReference type="Gene3D" id="3.10.10.10">
    <property type="entry name" value="HIV Type 1 Reverse Transcriptase, subunit A, domain 1"/>
    <property type="match status" value="1"/>
</dbReference>
<sequence length="252" mass="29693">MDLKVPTGLEQREIIHVAALPERSWDMIMGTNLLRLCGGYVQFRNNKSRMKLGSKSYRVAETEKLEDSLEINVVKVEEDVQEFKKVSESITYKEGEKLIAIDRIKHSIELINSKPVYKKPRWYPVAFREIIRDHIKEMLETGVIRESVSVFNSALWVPKKTDKSGVQKYRVVVEYRELNHRTKTEKYALPRLEEMLNRMSRVQIFSVRALKSGYHQIKMEPEDIGKTSFQFESEKYEFVRMPFRLKNAPITF</sequence>
<feature type="domain" description="Reverse transcriptase" evidence="1">
    <location>
        <begin position="158"/>
        <end position="252"/>
    </location>
</feature>